<dbReference type="GO" id="GO:0006979">
    <property type="term" value="P:response to oxidative stress"/>
    <property type="evidence" value="ECO:0007669"/>
    <property type="project" value="InterPro"/>
</dbReference>
<dbReference type="CDD" id="cd09823">
    <property type="entry name" value="peroxinectin_like"/>
    <property type="match status" value="2"/>
</dbReference>
<dbReference type="PANTHER" id="PTHR11475">
    <property type="entry name" value="OXIDASE/PEROXIDASE"/>
    <property type="match status" value="1"/>
</dbReference>
<keyword evidence="5" id="KW-0349">Heme</keyword>
<comment type="subcellular location">
    <subcellularLocation>
        <location evidence="1">Secreted</location>
    </subcellularLocation>
</comment>
<dbReference type="Gene3D" id="1.10.640.10">
    <property type="entry name" value="Haem peroxidase domain superfamily, animal type"/>
    <property type="match status" value="2"/>
</dbReference>
<dbReference type="SMR" id="A0A1I7RWB4"/>
<dbReference type="FunFam" id="1.10.640.10:FF:000006">
    <property type="entry name" value="Double oxidase: two peroxidase domains"/>
    <property type="match status" value="1"/>
</dbReference>
<keyword evidence="3" id="KW-0560">Oxidoreductase</keyword>
<keyword evidence="4" id="KW-0732">Signal</keyword>
<dbReference type="Proteomes" id="UP000095284">
    <property type="component" value="Unplaced"/>
</dbReference>
<dbReference type="GO" id="GO:0020037">
    <property type="term" value="F:heme binding"/>
    <property type="evidence" value="ECO:0007669"/>
    <property type="project" value="InterPro"/>
</dbReference>
<evidence type="ECO:0000313" key="8">
    <source>
        <dbReference type="Proteomes" id="UP000659654"/>
    </source>
</evidence>
<dbReference type="PROSITE" id="PS50292">
    <property type="entry name" value="PEROXIDASE_3"/>
    <property type="match status" value="2"/>
</dbReference>
<evidence type="ECO:0000256" key="4">
    <source>
        <dbReference type="ARBA" id="ARBA00022729"/>
    </source>
</evidence>
<evidence type="ECO:0000313" key="9">
    <source>
        <dbReference type="WBParaSite" id="BXY_0502700.1"/>
    </source>
</evidence>
<keyword evidence="5" id="KW-0408">Iron</keyword>
<evidence type="ECO:0000256" key="3">
    <source>
        <dbReference type="ARBA" id="ARBA00022559"/>
    </source>
</evidence>
<evidence type="ECO:0000256" key="1">
    <source>
        <dbReference type="ARBA" id="ARBA00004613"/>
    </source>
</evidence>
<dbReference type="GO" id="GO:0004601">
    <property type="term" value="F:peroxidase activity"/>
    <property type="evidence" value="ECO:0007669"/>
    <property type="project" value="UniProtKB-KW"/>
</dbReference>
<dbReference type="FunFam" id="1.10.640.10:FF:000003">
    <property type="entry name" value="chorion peroxidase"/>
    <property type="match status" value="1"/>
</dbReference>
<dbReference type="OrthoDB" id="823504at2759"/>
<dbReference type="WBParaSite" id="BXY_0502700.1">
    <property type="protein sequence ID" value="BXY_0502700.1"/>
    <property type="gene ID" value="BXY_0502700"/>
</dbReference>
<evidence type="ECO:0000256" key="2">
    <source>
        <dbReference type="ARBA" id="ARBA00022525"/>
    </source>
</evidence>
<keyword evidence="5" id="KW-0479">Metal-binding</keyword>
<name>A0A1I7RWB4_BURXY</name>
<dbReference type="eggNOG" id="KOG2408">
    <property type="taxonomic scope" value="Eukaryota"/>
</dbReference>
<evidence type="ECO:0000256" key="5">
    <source>
        <dbReference type="PIRSR" id="PIRSR619791-2"/>
    </source>
</evidence>
<dbReference type="EMBL" id="CAJFDI010000002">
    <property type="protein sequence ID" value="CAD5214675.1"/>
    <property type="molecule type" value="Genomic_DNA"/>
</dbReference>
<keyword evidence="3" id="KW-0575">Peroxidase</keyword>
<evidence type="ECO:0000313" key="7">
    <source>
        <dbReference type="Proteomes" id="UP000095284"/>
    </source>
</evidence>
<dbReference type="SUPFAM" id="SSF48113">
    <property type="entry name" value="Heme-dependent peroxidases"/>
    <property type="match status" value="2"/>
</dbReference>
<gene>
    <name evidence="6" type="ORF">BXYJ_LOCUS3648</name>
</gene>
<dbReference type="InterPro" id="IPR010255">
    <property type="entry name" value="Haem_peroxidase_sf"/>
</dbReference>
<dbReference type="PRINTS" id="PR00457">
    <property type="entry name" value="ANPEROXIDASE"/>
</dbReference>
<dbReference type="Proteomes" id="UP000582659">
    <property type="component" value="Unassembled WGS sequence"/>
</dbReference>
<reference evidence="9" key="1">
    <citation type="submission" date="2016-11" db="UniProtKB">
        <authorList>
            <consortium name="WormBaseParasite"/>
        </authorList>
    </citation>
    <scope>IDENTIFICATION</scope>
</reference>
<dbReference type="Proteomes" id="UP000659654">
    <property type="component" value="Unassembled WGS sequence"/>
</dbReference>
<dbReference type="Pfam" id="PF03098">
    <property type="entry name" value="An_peroxidase"/>
    <property type="match status" value="2"/>
</dbReference>
<keyword evidence="2" id="KW-0964">Secreted</keyword>
<dbReference type="InterPro" id="IPR037120">
    <property type="entry name" value="Haem_peroxidase_sf_animal"/>
</dbReference>
<evidence type="ECO:0000313" key="6">
    <source>
        <dbReference type="EMBL" id="CAD5214675.1"/>
    </source>
</evidence>
<dbReference type="EMBL" id="CAJFCV020000002">
    <property type="protein sequence ID" value="CAG9095408.1"/>
    <property type="molecule type" value="Genomic_DNA"/>
</dbReference>
<dbReference type="GO" id="GO:0046872">
    <property type="term" value="F:metal ion binding"/>
    <property type="evidence" value="ECO:0007669"/>
    <property type="project" value="UniProtKB-KW"/>
</dbReference>
<feature type="binding site" description="axial binding residue" evidence="5">
    <location>
        <position position="1161"/>
    </location>
    <ligand>
        <name>heme b</name>
        <dbReference type="ChEBI" id="CHEBI:60344"/>
    </ligand>
    <ligandPart>
        <name>Fe</name>
        <dbReference type="ChEBI" id="CHEBI:18248"/>
    </ligandPart>
</feature>
<dbReference type="InterPro" id="IPR019791">
    <property type="entry name" value="Haem_peroxidase_animal"/>
</dbReference>
<protein>
    <submittedName>
        <fullName evidence="6">(pine wood nematode) hypothetical protein</fullName>
    </submittedName>
</protein>
<dbReference type="GO" id="GO:0005576">
    <property type="term" value="C:extracellular region"/>
    <property type="evidence" value="ECO:0007669"/>
    <property type="project" value="UniProtKB-SubCell"/>
</dbReference>
<organism evidence="7 9">
    <name type="scientific">Bursaphelenchus xylophilus</name>
    <name type="common">Pinewood nematode worm</name>
    <name type="synonym">Aphelenchoides xylophilus</name>
    <dbReference type="NCBI Taxonomy" id="6326"/>
    <lineage>
        <taxon>Eukaryota</taxon>
        <taxon>Metazoa</taxon>
        <taxon>Ecdysozoa</taxon>
        <taxon>Nematoda</taxon>
        <taxon>Chromadorea</taxon>
        <taxon>Rhabditida</taxon>
        <taxon>Tylenchina</taxon>
        <taxon>Tylenchomorpha</taxon>
        <taxon>Aphelenchoidea</taxon>
        <taxon>Aphelenchoididae</taxon>
        <taxon>Bursaphelenchus</taxon>
    </lineage>
</organism>
<sequence>MMYSIHFIIAFIYAVDGIPQYFFDAFKKAEQDVATIYNYTEPRLFNHYESASSLPLSHARNDWLHFTYSTPEAKRKAFLGYTMLRTAELMKTPVSALRHIRGDEMVADEQCDQNKFTCSNYNYRAYDGSCNNIKRPDWGATYTPFQREIDADYSDGLTSFRKSENGDDLPNPRALSRIFFNERQSDERIKEVSAMFPSWGLFVLTDMVQIGSYQLIQDDIHIPLPCCENNSHPECKPIPVPENDRFYNRTIDCIDYSRTMIAPRNCAFGPREQQNQATGYLDGSAIYGSTEEKARELRELKNGRLRVSESAEFANQMPILTGISENKKCPGAQSECFVSGSNHINLLPTLLGIHTLWIRQHNTVAGVLQSFNPKWSDEQLYQESRRFVAAQIQHITYNEYLPLLIGRETWHGYRLNPHRSDLQVDPYDMSVDGSVINSYATVAGQVVFTMLADSMAQLERSGYRRMEKPLGEYINRIKTLLVDQDIESILRYLLRDHSDAYGLHLPHDLRNNLFKSTAGLGLDLATMWIQMGRDHGIPPYTKWREHCGGSRIDSFDDPDFRRDITNAEDVIPALKRMFNSVHDVDLIILGLAEKPVRGAIVGPTLGCIVGKQFKKTKFGDRFWYENTIAPWGFTKAQLNEIRKTTLAQVLCENSQLPLIQPQVFKYVDKKDNFPLLCNTSDIVQQSFEPWRDSENVVQMPVTMATVEKAIEIGLKVVKERRKRETENIKKYQGVYKRGDPLLAYGQMMRAKKEALHTSTVSSVLLEATRFLVNNGSLSRDGGISEVKLDSETLQRLLPDLDVSEFVGNIVPFLGTDGSIEKCLPKDLPCDHTSPYRTFSGWCNNLRFPHYGNSFGPLRHIFPPDYEDAIDAPRAFSVTGHRLPLARAISNAIHVDSNASDEKFTHMVMQFGQLLDHEITHSPVERGPNNEILNCTRCDSPQTLSVHCMPIPVPDDDDTLHQDLDGNKQECFPMARSLLGQLSLGYRNQLNQLTAFIDGSAIYGSTKCEAAVLRKFHAGLMNFTYLGAHNTEALPQGDQEQDCRSKPRFPCFEAGDERNSHQPGLTAMHNIFLRQHNAIARDLARINPHWDDEALYQESRKIVGAIFQHIVYDEYLPKLLGRRYMEKYELSTKKSGYFRKYDDSCDASISHPFATAAFRFGHTLIRRFFPRLNQYYKNFTAPVDLQEHFNNVEPVYDHEKGGIDSIIVGLLGTRCMAFDRHITDAVRNHLFQQKGFPHSGFDLIALNIMRARDHGVQPYNRFREFCGLKRANNFYDLHDVMAAESVKALESIYEDVDDIDLFPGLFSERPLGGALMPPTMACLLGEQFQRLKNCDRFYYENDIPETRFTPEQLQEIRSVKLATVLCNNSLNLTRIQPDVFSIPNSLSNAQIPCTNFPRINLKAWEDTSVCRIGNSAVPRGSSKQRSPCVNCMCTATGLECRSIRVPDCRALIRNNILTEIKADVTCMVQCAGVLRKL</sequence>
<keyword evidence="8" id="KW-1185">Reference proteome</keyword>
<proteinExistence type="predicted"/>
<dbReference type="PANTHER" id="PTHR11475:SF133">
    <property type="entry name" value="PEROXIDASE"/>
    <property type="match status" value="1"/>
</dbReference>
<reference evidence="6" key="2">
    <citation type="submission" date="2020-09" db="EMBL/GenBank/DDBJ databases">
        <authorList>
            <person name="Kikuchi T."/>
        </authorList>
    </citation>
    <scope>NUCLEOTIDE SEQUENCE</scope>
    <source>
        <strain evidence="6">Ka4C1</strain>
    </source>
</reference>
<accession>A0A1I7RWB4</accession>